<feature type="domain" description="PAS" evidence="5">
    <location>
        <begin position="613"/>
        <end position="659"/>
    </location>
</feature>
<dbReference type="InterPro" id="IPR000014">
    <property type="entry name" value="PAS"/>
</dbReference>
<dbReference type="CDD" id="cd00130">
    <property type="entry name" value="PAS"/>
    <property type="match status" value="1"/>
</dbReference>
<dbReference type="Gene3D" id="3.20.20.450">
    <property type="entry name" value="EAL domain"/>
    <property type="match status" value="1"/>
</dbReference>
<feature type="domain" description="PAC" evidence="6">
    <location>
        <begin position="438"/>
        <end position="490"/>
    </location>
</feature>
<dbReference type="PROSITE" id="PS50113">
    <property type="entry name" value="PAC"/>
    <property type="match status" value="3"/>
</dbReference>
<dbReference type="Pfam" id="PF13426">
    <property type="entry name" value="PAS_9"/>
    <property type="match status" value="1"/>
</dbReference>
<feature type="domain" description="PAC" evidence="6">
    <location>
        <begin position="565"/>
        <end position="616"/>
    </location>
</feature>
<evidence type="ECO:0000256" key="3">
    <source>
        <dbReference type="ARBA" id="ARBA00022636"/>
    </source>
</evidence>
<dbReference type="InterPro" id="IPR000160">
    <property type="entry name" value="GGDEF_dom"/>
</dbReference>
<dbReference type="SUPFAM" id="SSF141868">
    <property type="entry name" value="EAL domain-like"/>
    <property type="match status" value="1"/>
</dbReference>
<dbReference type="InterPro" id="IPR000700">
    <property type="entry name" value="PAS-assoc_C"/>
</dbReference>
<comment type="catalytic activity">
    <reaction evidence="4">
        <text>3',3'-c-di-GMP + H2O = 5'-phosphoguanylyl(3'-&gt;5')guanosine + H(+)</text>
        <dbReference type="Rhea" id="RHEA:24902"/>
        <dbReference type="ChEBI" id="CHEBI:15377"/>
        <dbReference type="ChEBI" id="CHEBI:15378"/>
        <dbReference type="ChEBI" id="CHEBI:58754"/>
        <dbReference type="ChEBI" id="CHEBI:58805"/>
        <dbReference type="EC" id="3.1.4.52"/>
    </reaction>
    <physiologicalReaction direction="left-to-right" evidence="4">
        <dbReference type="Rhea" id="RHEA:24903"/>
    </physiologicalReaction>
</comment>
<gene>
    <name evidence="9" type="ORF">G3480_16570</name>
</gene>
<evidence type="ECO:0000256" key="1">
    <source>
        <dbReference type="ARBA" id="ARBA00001946"/>
    </source>
</evidence>
<feature type="domain" description="EAL" evidence="7">
    <location>
        <begin position="912"/>
        <end position="1163"/>
    </location>
</feature>
<dbReference type="SMART" id="SM00052">
    <property type="entry name" value="EAL"/>
    <property type="match status" value="1"/>
</dbReference>
<dbReference type="InterPro" id="IPR013655">
    <property type="entry name" value="PAS_fold_3"/>
</dbReference>
<dbReference type="RefSeq" id="WP_164655004.1">
    <property type="nucleotide sequence ID" value="NZ_JAAIJR010000073.1"/>
</dbReference>
<feature type="domain" description="PAC" evidence="6">
    <location>
        <begin position="686"/>
        <end position="738"/>
    </location>
</feature>
<dbReference type="Gene3D" id="3.30.450.20">
    <property type="entry name" value="PAS domain"/>
    <property type="match status" value="4"/>
</dbReference>
<dbReference type="InterPro" id="IPR035965">
    <property type="entry name" value="PAS-like_dom_sf"/>
</dbReference>
<dbReference type="NCBIfam" id="TIGR00254">
    <property type="entry name" value="GGDEF"/>
    <property type="match status" value="1"/>
</dbReference>
<dbReference type="PROSITE" id="PS50112">
    <property type="entry name" value="PAS"/>
    <property type="match status" value="2"/>
</dbReference>
<comment type="caution">
    <text evidence="9">The sequence shown here is derived from an EMBL/GenBank/DDBJ whole genome shotgun (WGS) entry which is preliminary data.</text>
</comment>
<comment type="cofactor">
    <cofactor evidence="1">
        <name>Mg(2+)</name>
        <dbReference type="ChEBI" id="CHEBI:18420"/>
    </cofactor>
</comment>
<dbReference type="EMBL" id="JAAIJR010000073">
    <property type="protein sequence ID" value="NEX21902.1"/>
    <property type="molecule type" value="Genomic_DNA"/>
</dbReference>
<dbReference type="NCBIfam" id="TIGR00229">
    <property type="entry name" value="sensory_box"/>
    <property type="match status" value="2"/>
</dbReference>
<dbReference type="SMART" id="SM00086">
    <property type="entry name" value="PAC"/>
    <property type="match status" value="3"/>
</dbReference>
<dbReference type="PROSITE" id="PS50883">
    <property type="entry name" value="EAL"/>
    <property type="match status" value="1"/>
</dbReference>
<protein>
    <recommendedName>
        <fullName evidence="2">cyclic-guanylate-specific phosphodiesterase</fullName>
        <ecNumber evidence="2">3.1.4.52</ecNumber>
    </recommendedName>
</protein>
<reference evidence="10" key="1">
    <citation type="journal article" date="2020" name="Microbiol. Resour. Announc.">
        <title>Draft Genome Sequences of Thiorhodococcus mannitoliphagus and Thiorhodococcus minor, Purple Sulfur Photosynthetic Bacteria in the Gammaproteobacterial Family Chromatiaceae.</title>
        <authorList>
            <person name="Aviles F.A."/>
            <person name="Meyer T.E."/>
            <person name="Kyndt J.A."/>
        </authorList>
    </citation>
    <scope>NUCLEOTIDE SEQUENCE [LARGE SCALE GENOMIC DNA]</scope>
    <source>
        <strain evidence="10">DSM 18266</strain>
    </source>
</reference>
<evidence type="ECO:0000313" key="10">
    <source>
        <dbReference type="Proteomes" id="UP000471640"/>
    </source>
</evidence>
<evidence type="ECO:0000259" key="6">
    <source>
        <dbReference type="PROSITE" id="PS50113"/>
    </source>
</evidence>
<dbReference type="InterPro" id="IPR035919">
    <property type="entry name" value="EAL_sf"/>
</dbReference>
<dbReference type="Gene3D" id="3.30.70.270">
    <property type="match status" value="1"/>
</dbReference>
<dbReference type="CDD" id="cd01948">
    <property type="entry name" value="EAL"/>
    <property type="match status" value="1"/>
</dbReference>
<accession>A0A6P1E0D5</accession>
<organism evidence="9 10">
    <name type="scientific">Thiorhodococcus mannitoliphagus</name>
    <dbReference type="NCBI Taxonomy" id="329406"/>
    <lineage>
        <taxon>Bacteria</taxon>
        <taxon>Pseudomonadati</taxon>
        <taxon>Pseudomonadota</taxon>
        <taxon>Gammaproteobacteria</taxon>
        <taxon>Chromatiales</taxon>
        <taxon>Chromatiaceae</taxon>
        <taxon>Thiorhodococcus</taxon>
    </lineage>
</organism>
<dbReference type="Pfam" id="PF00563">
    <property type="entry name" value="EAL"/>
    <property type="match status" value="1"/>
</dbReference>
<dbReference type="GO" id="GO:0071732">
    <property type="term" value="P:cellular response to nitric oxide"/>
    <property type="evidence" value="ECO:0007669"/>
    <property type="project" value="UniProtKB-ARBA"/>
</dbReference>
<dbReference type="Pfam" id="PF00990">
    <property type="entry name" value="GGDEF"/>
    <property type="match status" value="1"/>
</dbReference>
<feature type="domain" description="PAS" evidence="5">
    <location>
        <begin position="359"/>
        <end position="416"/>
    </location>
</feature>
<dbReference type="CDD" id="cd01949">
    <property type="entry name" value="GGDEF"/>
    <property type="match status" value="1"/>
</dbReference>
<dbReference type="PANTHER" id="PTHR44757">
    <property type="entry name" value="DIGUANYLATE CYCLASE DGCP"/>
    <property type="match status" value="1"/>
</dbReference>
<dbReference type="SMART" id="SM00091">
    <property type="entry name" value="PAS"/>
    <property type="match status" value="3"/>
</dbReference>
<name>A0A6P1E0D5_9GAMM</name>
<dbReference type="PANTHER" id="PTHR44757:SF2">
    <property type="entry name" value="BIOFILM ARCHITECTURE MAINTENANCE PROTEIN MBAA"/>
    <property type="match status" value="1"/>
</dbReference>
<dbReference type="PROSITE" id="PS50887">
    <property type="entry name" value="GGDEF"/>
    <property type="match status" value="1"/>
</dbReference>
<dbReference type="SMART" id="SM00267">
    <property type="entry name" value="GGDEF"/>
    <property type="match status" value="1"/>
</dbReference>
<dbReference type="InterPro" id="IPR029787">
    <property type="entry name" value="Nucleotide_cyclase"/>
</dbReference>
<dbReference type="AlphaFoldDB" id="A0A6P1E0D5"/>
<dbReference type="EC" id="3.1.4.52" evidence="2"/>
<dbReference type="SUPFAM" id="SSF55785">
    <property type="entry name" value="PYP-like sensor domain (PAS domain)"/>
    <property type="match status" value="4"/>
</dbReference>
<dbReference type="FunFam" id="3.30.70.270:FF:000001">
    <property type="entry name" value="Diguanylate cyclase domain protein"/>
    <property type="match status" value="1"/>
</dbReference>
<evidence type="ECO:0000259" key="7">
    <source>
        <dbReference type="PROSITE" id="PS50883"/>
    </source>
</evidence>
<evidence type="ECO:0000256" key="2">
    <source>
        <dbReference type="ARBA" id="ARBA00012282"/>
    </source>
</evidence>
<dbReference type="SUPFAM" id="SSF55073">
    <property type="entry name" value="Nucleotide cyclase"/>
    <property type="match status" value="1"/>
</dbReference>
<keyword evidence="10" id="KW-1185">Reference proteome</keyword>
<dbReference type="InterPro" id="IPR001610">
    <property type="entry name" value="PAC"/>
</dbReference>
<reference evidence="9 10" key="2">
    <citation type="submission" date="2020-02" db="EMBL/GenBank/DDBJ databases">
        <title>Genome sequences of Thiorhodococcus mannitoliphagus and Thiorhodococcus minor, purple sulfur photosynthetic bacteria in the gammaproteobacterial family, Chromatiaceae.</title>
        <authorList>
            <person name="Aviles F.A."/>
            <person name="Meyer T.E."/>
            <person name="Kyndt J.A."/>
        </authorList>
    </citation>
    <scope>NUCLEOTIDE SEQUENCE [LARGE SCALE GENOMIC DNA]</scope>
    <source>
        <strain evidence="9 10">DSM 18266</strain>
    </source>
</reference>
<feature type="domain" description="GGDEF" evidence="8">
    <location>
        <begin position="770"/>
        <end position="903"/>
    </location>
</feature>
<dbReference type="GO" id="GO:0071111">
    <property type="term" value="F:cyclic-guanylate-specific phosphodiesterase activity"/>
    <property type="evidence" value="ECO:0007669"/>
    <property type="project" value="UniProtKB-EC"/>
</dbReference>
<evidence type="ECO:0000259" key="8">
    <source>
        <dbReference type="PROSITE" id="PS50887"/>
    </source>
</evidence>
<evidence type="ECO:0000259" key="5">
    <source>
        <dbReference type="PROSITE" id="PS50112"/>
    </source>
</evidence>
<dbReference type="Proteomes" id="UP000471640">
    <property type="component" value="Unassembled WGS sequence"/>
</dbReference>
<proteinExistence type="predicted"/>
<evidence type="ECO:0000313" key="9">
    <source>
        <dbReference type="EMBL" id="NEX21902.1"/>
    </source>
</evidence>
<dbReference type="InterPro" id="IPR043128">
    <property type="entry name" value="Rev_trsase/Diguanyl_cyclase"/>
</dbReference>
<dbReference type="FunFam" id="3.20.20.450:FF:000001">
    <property type="entry name" value="Cyclic di-GMP phosphodiesterase yahA"/>
    <property type="match status" value="1"/>
</dbReference>
<dbReference type="InterPro" id="IPR052155">
    <property type="entry name" value="Biofilm_reg_signaling"/>
</dbReference>
<dbReference type="InterPro" id="IPR001633">
    <property type="entry name" value="EAL_dom"/>
</dbReference>
<dbReference type="Pfam" id="PF08447">
    <property type="entry name" value="PAS_3"/>
    <property type="match status" value="1"/>
</dbReference>
<keyword evidence="3" id="KW-0973">c-di-GMP</keyword>
<sequence length="1163" mass="130859">MSEPRQHKKPRDAILEALDASTENVKARALKALREKRFDLAEQMLHADDMSTHTLVENLRVYQAELEIQNEELMLSHTEVQEALMRFSALFQGLPVAGLVIDRQGLVKESNSAAQRLFNLGASHFRQHFFARMIGTADRDNVISAWSELADGRSAWSRLGDDRSATLEGIHFNNGTDAGFLGDLHIAPLPGARDGLPQFVCAVIDRSETIRQHHELIETSARLRHSEATLKERLEELSALHDVLIETSQADQPIETVLQRVVERLPTAWQFPELAEAVIRLPDASFQTQGFQTTPWSQSTRFPLDAGHEGEIRVAYRNPPFDAEMPCFLDEEQALLDTVGRHVAVFITRHQDEVKLRESIENYRVLAEHNPEWEFWLDPKGHHRYVSPACSLVSGHDAEDFLSDPSLIRQLMHPDDLAAWDQHVADCKTQKAAPHETSPMQLRILKDTGEVRWIEHICKAVTTEDGRYLGQRGVNRDITERKTFQDALERSQELLSATGRLAKVGGWEFYPSSRRLNLTEVAREIFGIESARIAALADLLPHFDERDQPKLRSATRHALTQARPYNLEVRLAQSGNGQSWIQLTCQPVVCDGRLDRLVGAVQDITTRVEAEKSLRQAARVFESTAEGVVITDPDERILAVNKAFTEITGYSEEEVLGETPRLLKSGRHPAPFYEAMWKEIKETGSWRGEIWNTHKNGEVYPELMTISAVLDGADETTQYVGVFRDITHIKRSEEQLAFLAHHDPLTGLPNRSLFQLRLEHCVQRASRYQRKAALLFIDLDRFKIVNDTLGHLFGDALLKRTAESLAIEVRAEDTIARLGGDEFVILLEEVGSADDAAVFAERVLHIFTQPFRVHDRDLFVTASIGVSIYPKDGEDIETLLRHADIAMYRAKAMGRNAFALFEPSMAEGAEDRLRLETDLRGAIERAELAVHYQPQIALANGRLIGVEALCRWRHPQLGSIPPSRFIPLAEEIGVIDQLGTWVLEESCRQLAAWDWQGFRIPRLAVNLSVHQLEGTRLVDRVRAVLDATGVTPERLELEVTESTIMRHPERAVDALQALRALGITLAVDDFGTGYSSLAYLKRLPLNRLKINRSFVEHLTQDGNDDAIVRAIIALSDSLELATIAEGVETTDQADFLRRAGCLEVQGFLFGRPLASEELAAAWA</sequence>
<evidence type="ECO:0000256" key="4">
    <source>
        <dbReference type="ARBA" id="ARBA00051114"/>
    </source>
</evidence>